<dbReference type="Gene3D" id="3.40.50.360">
    <property type="match status" value="1"/>
</dbReference>
<accession>A0A1H9XXQ0</accession>
<dbReference type="Proteomes" id="UP000199028">
    <property type="component" value="Unassembled WGS sequence"/>
</dbReference>
<dbReference type="RefSeq" id="WP_143086998.1">
    <property type="nucleotide sequence ID" value="NZ_FOFT01000020.1"/>
</dbReference>
<evidence type="ECO:0000259" key="1">
    <source>
        <dbReference type="Pfam" id="PF12724"/>
    </source>
</evidence>
<proteinExistence type="predicted"/>
<protein>
    <submittedName>
        <fullName evidence="2">Menaquinone-dependent protoporphyrinogen oxidase</fullName>
    </submittedName>
</protein>
<evidence type="ECO:0000313" key="2">
    <source>
        <dbReference type="EMBL" id="SES50527.1"/>
    </source>
</evidence>
<evidence type="ECO:0000313" key="3">
    <source>
        <dbReference type="Proteomes" id="UP000199028"/>
    </source>
</evidence>
<dbReference type="AlphaFoldDB" id="A0A1H9XXQ0"/>
<dbReference type="Pfam" id="PF12724">
    <property type="entry name" value="Flavodoxin_5"/>
    <property type="match status" value="1"/>
</dbReference>
<dbReference type="InterPro" id="IPR029039">
    <property type="entry name" value="Flavoprotein-like_sf"/>
</dbReference>
<feature type="domain" description="Flavodoxin" evidence="1">
    <location>
        <begin position="4"/>
        <end position="87"/>
    </location>
</feature>
<name>A0A1H9XXQ0_9PSEU</name>
<reference evidence="3" key="1">
    <citation type="submission" date="2016-10" db="EMBL/GenBank/DDBJ databases">
        <authorList>
            <person name="Varghese N."/>
            <person name="Submissions S."/>
        </authorList>
    </citation>
    <scope>NUCLEOTIDE SEQUENCE [LARGE SCALE GENOMIC DNA]</scope>
    <source>
        <strain evidence="3">CGMCC 4.578</strain>
    </source>
</reference>
<sequence length="171" mass="18123">MRVLVAFASAGGSTAGIAEWIAGALLARGHDVVLRPVGEITGVTGHDAFVIGSAVHDQAWLPVAADFLTENRRGLRGKPVWLFSVGSPGALRGPLRGWAALEEVDVLAELLKDVTPVEHRLFTGVVTATTFGKFGALLFRAMGGRFGDFRDWNAIENWSASIAAALAEQKS</sequence>
<dbReference type="InterPro" id="IPR026816">
    <property type="entry name" value="Flavodoxin_dom"/>
</dbReference>
<dbReference type="EMBL" id="FOFT01000020">
    <property type="protein sequence ID" value="SES50527.1"/>
    <property type="molecule type" value="Genomic_DNA"/>
</dbReference>
<dbReference type="OrthoDB" id="129384at2"/>
<keyword evidence="3" id="KW-1185">Reference proteome</keyword>
<dbReference type="SUPFAM" id="SSF52218">
    <property type="entry name" value="Flavoproteins"/>
    <property type="match status" value="1"/>
</dbReference>
<gene>
    <name evidence="2" type="ORF">SAMN05216195_120158</name>
</gene>
<organism evidence="2 3">
    <name type="scientific">Lentzea flaviverrucosa</name>
    <dbReference type="NCBI Taxonomy" id="200379"/>
    <lineage>
        <taxon>Bacteria</taxon>
        <taxon>Bacillati</taxon>
        <taxon>Actinomycetota</taxon>
        <taxon>Actinomycetes</taxon>
        <taxon>Pseudonocardiales</taxon>
        <taxon>Pseudonocardiaceae</taxon>
        <taxon>Lentzea</taxon>
    </lineage>
</organism>